<feature type="compositionally biased region" description="Low complexity" evidence="1">
    <location>
        <begin position="112"/>
        <end position="127"/>
    </location>
</feature>
<accession>A0AA40FY56</accession>
<feature type="compositionally biased region" description="Basic and acidic residues" evidence="1">
    <location>
        <begin position="135"/>
        <end position="165"/>
    </location>
</feature>
<sequence>LPLNSVCLSSFDSGDLNAAIMRTNWQVRRSVREEQAKKKEQGGRGRGRGRGNKHKSSRLADEGKLGKKGDLFPWKEEVKPLNTALVGEAPVAGANCRKSAAPGRRQSRDDSTTTTTTTTTTTATASNDRTRRRKSNEMGEKGKQREATMNRKNEPSRQRETRGNK</sequence>
<evidence type="ECO:0000313" key="2">
    <source>
        <dbReference type="EMBL" id="KAK1127354.1"/>
    </source>
</evidence>
<reference evidence="2" key="1">
    <citation type="submission" date="2021-10" db="EMBL/GenBank/DDBJ databases">
        <title>Melipona bicolor Genome sequencing and assembly.</title>
        <authorList>
            <person name="Araujo N.S."/>
            <person name="Arias M.C."/>
        </authorList>
    </citation>
    <scope>NUCLEOTIDE SEQUENCE</scope>
    <source>
        <strain evidence="2">USP_2M_L1-L4_2017</strain>
        <tissue evidence="2">Whole body</tissue>
    </source>
</reference>
<keyword evidence="3" id="KW-1185">Reference proteome</keyword>
<dbReference type="EMBL" id="JAHYIQ010000012">
    <property type="protein sequence ID" value="KAK1127354.1"/>
    <property type="molecule type" value="Genomic_DNA"/>
</dbReference>
<evidence type="ECO:0000256" key="1">
    <source>
        <dbReference type="SAM" id="MobiDB-lite"/>
    </source>
</evidence>
<evidence type="ECO:0000313" key="3">
    <source>
        <dbReference type="Proteomes" id="UP001177670"/>
    </source>
</evidence>
<feature type="compositionally biased region" description="Basic and acidic residues" evidence="1">
    <location>
        <begin position="58"/>
        <end position="74"/>
    </location>
</feature>
<organism evidence="2 3">
    <name type="scientific">Melipona bicolor</name>
    <dbReference type="NCBI Taxonomy" id="60889"/>
    <lineage>
        <taxon>Eukaryota</taxon>
        <taxon>Metazoa</taxon>
        <taxon>Ecdysozoa</taxon>
        <taxon>Arthropoda</taxon>
        <taxon>Hexapoda</taxon>
        <taxon>Insecta</taxon>
        <taxon>Pterygota</taxon>
        <taxon>Neoptera</taxon>
        <taxon>Endopterygota</taxon>
        <taxon>Hymenoptera</taxon>
        <taxon>Apocrita</taxon>
        <taxon>Aculeata</taxon>
        <taxon>Apoidea</taxon>
        <taxon>Anthophila</taxon>
        <taxon>Apidae</taxon>
        <taxon>Melipona</taxon>
    </lineage>
</organism>
<comment type="caution">
    <text evidence="2">The sequence shown here is derived from an EMBL/GenBank/DDBJ whole genome shotgun (WGS) entry which is preliminary data.</text>
</comment>
<feature type="region of interest" description="Disordered" evidence="1">
    <location>
        <begin position="86"/>
        <end position="165"/>
    </location>
</feature>
<name>A0AA40FY56_9HYME</name>
<protein>
    <submittedName>
        <fullName evidence="2">Uncharacterized protein</fullName>
    </submittedName>
</protein>
<feature type="non-terminal residue" evidence="2">
    <location>
        <position position="1"/>
    </location>
</feature>
<dbReference type="Proteomes" id="UP001177670">
    <property type="component" value="Unassembled WGS sequence"/>
</dbReference>
<feature type="region of interest" description="Disordered" evidence="1">
    <location>
        <begin position="30"/>
        <end position="74"/>
    </location>
</feature>
<gene>
    <name evidence="2" type="ORF">K0M31_003895</name>
</gene>
<feature type="compositionally biased region" description="Basic residues" evidence="1">
    <location>
        <begin position="45"/>
        <end position="57"/>
    </location>
</feature>
<dbReference type="AlphaFoldDB" id="A0AA40FY56"/>
<proteinExistence type="predicted"/>
<feature type="compositionally biased region" description="Basic and acidic residues" evidence="1">
    <location>
        <begin position="30"/>
        <end position="43"/>
    </location>
</feature>